<keyword evidence="13" id="KW-1185">Reference proteome</keyword>
<evidence type="ECO:0000256" key="2">
    <source>
        <dbReference type="ARBA" id="ARBA00008913"/>
    </source>
</evidence>
<dbReference type="EMBL" id="AQGS01001030">
    <property type="protein sequence ID" value="EPS35780.1"/>
    <property type="molecule type" value="Genomic_DNA"/>
</dbReference>
<feature type="compositionally biased region" description="Basic and acidic residues" evidence="9">
    <location>
        <begin position="423"/>
        <end position="440"/>
    </location>
</feature>
<dbReference type="PROSITE" id="PS50090">
    <property type="entry name" value="MYB_LIKE"/>
    <property type="match status" value="1"/>
</dbReference>
<dbReference type="STRING" id="1284197.S7ZYF8"/>
<gene>
    <name evidence="12" type="ORF">H072_10715</name>
</gene>
<keyword evidence="3" id="KW-0227">DNA damage</keyword>
<dbReference type="OrthoDB" id="5364245at2759"/>
<feature type="region of interest" description="Disordered" evidence="9">
    <location>
        <begin position="1221"/>
        <end position="1280"/>
    </location>
</feature>
<feature type="region of interest" description="Disordered" evidence="9">
    <location>
        <begin position="681"/>
        <end position="701"/>
    </location>
</feature>
<feature type="domain" description="HSA" evidence="11">
    <location>
        <begin position="853"/>
        <end position="933"/>
    </location>
</feature>
<feature type="compositionally biased region" description="Polar residues" evidence="9">
    <location>
        <begin position="534"/>
        <end position="556"/>
    </location>
</feature>
<evidence type="ECO:0000259" key="11">
    <source>
        <dbReference type="PROSITE" id="PS51204"/>
    </source>
</evidence>
<evidence type="ECO:0000256" key="5">
    <source>
        <dbReference type="ARBA" id="ARBA00023204"/>
    </source>
</evidence>
<comment type="similarity">
    <text evidence="2">Belongs to the EAF1 family.</text>
</comment>
<organism evidence="12 13">
    <name type="scientific">Dactylellina haptotyla (strain CBS 200.50)</name>
    <name type="common">Nematode-trapping fungus</name>
    <name type="synonym">Monacrosporium haptotylum</name>
    <dbReference type="NCBI Taxonomy" id="1284197"/>
    <lineage>
        <taxon>Eukaryota</taxon>
        <taxon>Fungi</taxon>
        <taxon>Dikarya</taxon>
        <taxon>Ascomycota</taxon>
        <taxon>Pezizomycotina</taxon>
        <taxon>Orbiliomycetes</taxon>
        <taxon>Orbiliales</taxon>
        <taxon>Orbiliaceae</taxon>
        <taxon>Dactylellina</taxon>
    </lineage>
</organism>
<evidence type="ECO:0000256" key="7">
    <source>
        <dbReference type="ARBA" id="ARBA00025178"/>
    </source>
</evidence>
<dbReference type="eggNOG" id="ENOG502RGMX">
    <property type="taxonomic scope" value="Eukaryota"/>
</dbReference>
<reference evidence="13" key="2">
    <citation type="submission" date="2013-04" db="EMBL/GenBank/DDBJ databases">
        <title>Genomic mechanisms accounting for the adaptation to parasitism in nematode-trapping fungi.</title>
        <authorList>
            <person name="Ahren D.G."/>
        </authorList>
    </citation>
    <scope>NUCLEOTIDE SEQUENCE [LARGE SCALE GENOMIC DNA]</scope>
    <source>
        <strain evidence="13">CBS 200.50</strain>
    </source>
</reference>
<feature type="region of interest" description="Disordered" evidence="9">
    <location>
        <begin position="130"/>
        <end position="599"/>
    </location>
</feature>
<dbReference type="PROSITE" id="PS51204">
    <property type="entry name" value="HSA"/>
    <property type="match status" value="1"/>
</dbReference>
<feature type="region of interest" description="Disordered" evidence="9">
    <location>
        <begin position="1295"/>
        <end position="1401"/>
    </location>
</feature>
<feature type="region of interest" description="Disordered" evidence="9">
    <location>
        <begin position="714"/>
        <end position="756"/>
    </location>
</feature>
<dbReference type="SMART" id="SM00717">
    <property type="entry name" value="SANT"/>
    <property type="match status" value="1"/>
</dbReference>
<feature type="region of interest" description="Disordered" evidence="9">
    <location>
        <begin position="1753"/>
        <end position="1824"/>
    </location>
</feature>
<dbReference type="GO" id="GO:0006281">
    <property type="term" value="P:DNA repair"/>
    <property type="evidence" value="ECO:0007669"/>
    <property type="project" value="UniProtKB-KW"/>
</dbReference>
<feature type="compositionally biased region" description="Low complexity" evidence="9">
    <location>
        <begin position="1379"/>
        <end position="1401"/>
    </location>
</feature>
<feature type="compositionally biased region" description="Polar residues" evidence="9">
    <location>
        <begin position="153"/>
        <end position="164"/>
    </location>
</feature>
<feature type="compositionally biased region" description="Low complexity" evidence="9">
    <location>
        <begin position="294"/>
        <end position="313"/>
    </location>
</feature>
<accession>S7ZYF8</accession>
<feature type="compositionally biased region" description="Low complexity" evidence="9">
    <location>
        <begin position="1221"/>
        <end position="1252"/>
    </location>
</feature>
<dbReference type="Pfam" id="PF13921">
    <property type="entry name" value="Myb_DNA-bind_6"/>
    <property type="match status" value="1"/>
</dbReference>
<feature type="compositionally biased region" description="Polar residues" evidence="9">
    <location>
        <begin position="516"/>
        <end position="527"/>
    </location>
</feature>
<comment type="subcellular location">
    <subcellularLocation>
        <location evidence="1">Nucleus</location>
    </subcellularLocation>
</comment>
<dbReference type="SMART" id="SM00573">
    <property type="entry name" value="HSA"/>
    <property type="match status" value="1"/>
</dbReference>
<feature type="compositionally biased region" description="Low complexity" evidence="9">
    <location>
        <begin position="773"/>
        <end position="783"/>
    </location>
</feature>
<feature type="compositionally biased region" description="Polar residues" evidence="9">
    <location>
        <begin position="236"/>
        <end position="251"/>
    </location>
</feature>
<feature type="compositionally biased region" description="Basic and acidic residues" evidence="9">
    <location>
        <begin position="369"/>
        <end position="382"/>
    </location>
</feature>
<feature type="compositionally biased region" description="Polar residues" evidence="9">
    <location>
        <begin position="1365"/>
        <end position="1378"/>
    </location>
</feature>
<feature type="compositionally biased region" description="Polar residues" evidence="9">
    <location>
        <begin position="1753"/>
        <end position="1763"/>
    </location>
</feature>
<feature type="compositionally biased region" description="Low complexity" evidence="9">
    <location>
        <begin position="1772"/>
        <end position="1783"/>
    </location>
</feature>
<dbReference type="CDD" id="cd00167">
    <property type="entry name" value="SANT"/>
    <property type="match status" value="1"/>
</dbReference>
<feature type="compositionally biased region" description="Low complexity" evidence="9">
    <location>
        <begin position="1347"/>
        <end position="1358"/>
    </location>
</feature>
<evidence type="ECO:0000256" key="4">
    <source>
        <dbReference type="ARBA" id="ARBA00022853"/>
    </source>
</evidence>
<feature type="compositionally biased region" description="Low complexity" evidence="9">
    <location>
        <begin position="1414"/>
        <end position="1441"/>
    </location>
</feature>
<keyword evidence="4" id="KW-0156">Chromatin regulator</keyword>
<keyword evidence="6" id="KW-0539">Nucleus</keyword>
<feature type="region of interest" description="Disordered" evidence="9">
    <location>
        <begin position="770"/>
        <end position="790"/>
    </location>
</feature>
<dbReference type="OMA" id="AMCIRTT"/>
<evidence type="ECO:0000256" key="6">
    <source>
        <dbReference type="ARBA" id="ARBA00023242"/>
    </source>
</evidence>
<comment type="caution">
    <text evidence="12">The sequence shown here is derived from an EMBL/GenBank/DDBJ whole genome shotgun (WGS) entry which is preliminary data.</text>
</comment>
<keyword evidence="5" id="KW-0234">DNA repair</keyword>
<evidence type="ECO:0000256" key="8">
    <source>
        <dbReference type="ARBA" id="ARBA00029670"/>
    </source>
</evidence>
<dbReference type="InterPro" id="IPR009057">
    <property type="entry name" value="Homeodomain-like_sf"/>
</dbReference>
<evidence type="ECO:0000256" key="9">
    <source>
        <dbReference type="SAM" id="MobiDB-lite"/>
    </source>
</evidence>
<dbReference type="GO" id="GO:0003682">
    <property type="term" value="F:chromatin binding"/>
    <property type="evidence" value="ECO:0007669"/>
    <property type="project" value="TreeGrafter"/>
</dbReference>
<dbReference type="Pfam" id="PF07529">
    <property type="entry name" value="HSA"/>
    <property type="match status" value="1"/>
</dbReference>
<dbReference type="Proteomes" id="UP000015100">
    <property type="component" value="Unassembled WGS sequence"/>
</dbReference>
<evidence type="ECO:0000259" key="10">
    <source>
        <dbReference type="PROSITE" id="PS50090"/>
    </source>
</evidence>
<dbReference type="PANTHER" id="PTHR46459:SF1">
    <property type="entry name" value="E1A-BINDING PROTEIN P400"/>
    <property type="match status" value="1"/>
</dbReference>
<evidence type="ECO:0000313" key="13">
    <source>
        <dbReference type="Proteomes" id="UP000015100"/>
    </source>
</evidence>
<dbReference type="PANTHER" id="PTHR46459">
    <property type="entry name" value="E1A-BINDING PROTEIN P400-RELATED"/>
    <property type="match status" value="1"/>
</dbReference>
<feature type="region of interest" description="Disordered" evidence="9">
    <location>
        <begin position="1414"/>
        <end position="1450"/>
    </location>
</feature>
<name>S7ZYF8_DACHA</name>
<evidence type="ECO:0000256" key="3">
    <source>
        <dbReference type="ARBA" id="ARBA00022763"/>
    </source>
</evidence>
<feature type="region of interest" description="Disordered" evidence="9">
    <location>
        <begin position="930"/>
        <end position="958"/>
    </location>
</feature>
<feature type="compositionally biased region" description="Polar residues" evidence="9">
    <location>
        <begin position="441"/>
        <end position="452"/>
    </location>
</feature>
<reference evidence="12 13" key="1">
    <citation type="journal article" date="2013" name="PLoS Genet.">
        <title>Genomic mechanisms accounting for the adaptation to parasitism in nematode-trapping fungi.</title>
        <authorList>
            <person name="Meerupati T."/>
            <person name="Andersson K.M."/>
            <person name="Friman E."/>
            <person name="Kumar D."/>
            <person name="Tunlid A."/>
            <person name="Ahren D."/>
        </authorList>
    </citation>
    <scope>NUCLEOTIDE SEQUENCE [LARGE SCALE GENOMIC DNA]</scope>
    <source>
        <strain evidence="12 13">CBS 200.50</strain>
    </source>
</reference>
<feature type="compositionally biased region" description="Low complexity" evidence="9">
    <location>
        <begin position="345"/>
        <end position="363"/>
    </location>
</feature>
<feature type="compositionally biased region" description="Basic and acidic residues" evidence="9">
    <location>
        <begin position="217"/>
        <end position="235"/>
    </location>
</feature>
<dbReference type="HOGENOM" id="CLU_238843_0_0_1"/>
<proteinExistence type="inferred from homology"/>
<feature type="domain" description="Myb-like" evidence="10">
    <location>
        <begin position="1142"/>
        <end position="1192"/>
    </location>
</feature>
<dbReference type="GO" id="GO:0005634">
    <property type="term" value="C:nucleus"/>
    <property type="evidence" value="ECO:0007669"/>
    <property type="project" value="UniProtKB-SubCell"/>
</dbReference>
<feature type="region of interest" description="Disordered" evidence="9">
    <location>
        <begin position="1694"/>
        <end position="1741"/>
    </location>
</feature>
<dbReference type="GO" id="GO:0035267">
    <property type="term" value="C:NuA4 histone acetyltransferase complex"/>
    <property type="evidence" value="ECO:0007669"/>
    <property type="project" value="TreeGrafter"/>
</dbReference>
<dbReference type="InterPro" id="IPR014012">
    <property type="entry name" value="HSA_dom"/>
</dbReference>
<feature type="compositionally biased region" description="Acidic residues" evidence="9">
    <location>
        <begin position="942"/>
        <end position="956"/>
    </location>
</feature>
<comment type="function">
    <text evidence="7">Component of the NuA4 histone acetyltransferase complex which is involved in transcriptional activation of selected genes principally by acetylation of nucleosomal histone H4 and H2A. The NuA4 complex is also involved in DNA repair.</text>
</comment>
<dbReference type="Gene3D" id="1.10.10.60">
    <property type="entry name" value="Homeodomain-like"/>
    <property type="match status" value="1"/>
</dbReference>
<feature type="compositionally biased region" description="Gly residues" evidence="9">
    <location>
        <begin position="1717"/>
        <end position="1726"/>
    </location>
</feature>
<evidence type="ECO:0000313" key="12">
    <source>
        <dbReference type="EMBL" id="EPS35780.1"/>
    </source>
</evidence>
<feature type="compositionally biased region" description="Polar residues" evidence="9">
    <location>
        <begin position="742"/>
        <end position="756"/>
    </location>
</feature>
<sequence length="1824" mass="196282">MRKPTIPPTTRYAHTTALSNLVSSRKRKLQELYRVVNHVQLSCTTPNRGRSASKSGWDDDGERQFLEDTDINQLVSPLSTSGTQRGLMGWNRADGTFTATRGKTFNANEMMPNPILVVPDAVREALKPNVPTAAQNGNAGLSLSSTKTERSTSENPTTGKSSEGLNVPRTRDTSVRRSMTPKPAGADGTDSIVEESGTLTPARRSVRQRQPSAEPTARQEDIATANKSDEPESKRSGTPQALVPSNDSSSRTDQETEDATSAIPEEVEDASTSERTSDSTRSQEQSSPTHPSDKSASPSPLQRSSSQKSESPALAISTHTSPQEQIPRPFPTPTTATELEHNTRPPTSVPDKSVSPPSPADSAVPDEEGSQKPVDESLKDDPLDSDDGDNEKAEDVSEMEPESLAKASETPAGTILPSDIAESELKSSQDEVMGEVEKQLQVETALSKQQEISKGGDIPSTQDSQIERVGNDIMKPLSEESPGDIEMEDADAENAEPLEKEQDSEAAEFEAEAQVSKISTNSASETSRGAIDSSLVSQETPGVQSAEESNLTNNPIVSAKQETFDAHENLQSNVEQAVSPAPETVRETGIAISNIKREEQTPLEALESLQPTHNHDQKLPATPAGIPPTPQNITHEADAIDGSAIAETPMSVDDHTIHLTSPTSVQQPLTTAALESINTTVSTPATRASSRREKRPSITGGLQLAKIVFHGRSTAGNSASKADGNPNELSPSAPTPARVGTRSGSISTPARMNSRSLEAQRILSLAELRDQHQMQGRQQGSQHKNGSDKPRLDVFDYLTAVTASEPLQNSLATSHKTLSTSAFQLLRREKQAIQALTEIQDLQKAGKWSLTLPAKAIEPPKQMVHWDYLLMEVKWMSKDFKEDRKWNIVKAKKLADSCVAWHHATPDEKKAMCIRTTRDSSFTRNRHVTQVPTPDLMPSDEHSDDDAMRDDDDDGDEHMRDDFVHRLHEVENPGNLFALSADDIVFEILHNSMTDRMLGELPIFEAPKIIDANGKLREAIFFDGWKNNEPLGPASGLKRTLWETPVEEGPPAKKSRFSYDPEYRLLDSDDEDDDNRELIRRVGIGSRGIARSGSPVLQPENTTVALFNPDFQPVLQRLHNAHPFRPPQEMPPATFFEYRAPSQWTAEEDKELVSAVRKYNHNWWLVSQVMQPRSFLQSGADRRSLWECFERWFMLDPQNQELIKGPFFKPVQQRLELASRAPTHANAAQQQAANTATAATPGGPNATPAAGQSVTVSTPGQPPKRRTSQPMRVERRRNTRTLNMIEQMRKLAKKREVQASKQAQSTSIAIKKQQEQSAQAAAAPKSEPYTPLQVSRMKHERELLHRQQAQMQQMAQIQRVRKQSQSHISPQNSLVDSIQQRQAQAQAAQGGPTAPGAAAGAAGAAAGATPAATTGVAATPTTTAPANTTTSTPTSATPSQTNNNIPVQSRNNLQVPGVQSTPAAAVPTTAQQSLLAAQQQRSLMAAANNSAAVQAATQQVNQHLRAQGHTVASNGQNGPTSLTPEQYRMLIQARMQANALKLQQVQAQASAAAAAGVPGTMPPTAGELAAMRAAAAARAHNSNSIQAAGGSAGGANVPTGRDLISPQQAMMRIKQHFPTIGDEYVHRMIMQHQAQAKQLGKELTYGHISNLIASLASQFQGAAGQAANVAQQQQQQVQIQQAQQQQVQQQQAAAAAAVAAHHHQQGHGQSPPHPGVVGAGHVGAGGIHHPHPPISRGGGSATTQQMLNQLMMSQTRAPSSSPMMGNATPVMSSAGVVSRGSSATPMQRGGSYHTPTPGPNGPSAGGMGQQGSPRVGQSQMGGGS</sequence>
<dbReference type="GO" id="GO:0006325">
    <property type="term" value="P:chromatin organization"/>
    <property type="evidence" value="ECO:0007669"/>
    <property type="project" value="UniProtKB-KW"/>
</dbReference>
<protein>
    <recommendedName>
        <fullName evidence="8">Vacuolar import and degradation protein 21</fullName>
    </recommendedName>
</protein>
<feature type="compositionally biased region" description="Polar residues" evidence="9">
    <location>
        <begin position="132"/>
        <end position="146"/>
    </location>
</feature>
<evidence type="ECO:0000256" key="1">
    <source>
        <dbReference type="ARBA" id="ARBA00004123"/>
    </source>
</evidence>
<dbReference type="SUPFAM" id="SSF46689">
    <property type="entry name" value="Homeodomain-like"/>
    <property type="match status" value="1"/>
</dbReference>
<feature type="compositionally biased region" description="Acidic residues" evidence="9">
    <location>
        <begin position="481"/>
        <end position="496"/>
    </location>
</feature>
<feature type="compositionally biased region" description="Low complexity" evidence="9">
    <location>
        <begin position="1308"/>
        <end position="1328"/>
    </location>
</feature>
<dbReference type="InterPro" id="IPR001005">
    <property type="entry name" value="SANT/Myb"/>
</dbReference>